<name>A0A381ZWT2_9ZZZZ</name>
<reference evidence="1" key="1">
    <citation type="submission" date="2018-05" db="EMBL/GenBank/DDBJ databases">
        <authorList>
            <person name="Lanie J.A."/>
            <person name="Ng W.-L."/>
            <person name="Kazmierczak K.M."/>
            <person name="Andrzejewski T.M."/>
            <person name="Davidsen T.M."/>
            <person name="Wayne K.J."/>
            <person name="Tettelin H."/>
            <person name="Glass J.I."/>
            <person name="Rusch D."/>
            <person name="Podicherti R."/>
            <person name="Tsui H.-C.T."/>
            <person name="Winkler M.E."/>
        </authorList>
    </citation>
    <scope>NUCLEOTIDE SEQUENCE</scope>
</reference>
<accession>A0A381ZWT2</accession>
<dbReference type="EMBL" id="UINC01022969">
    <property type="protein sequence ID" value="SVA93700.1"/>
    <property type="molecule type" value="Genomic_DNA"/>
</dbReference>
<organism evidence="1">
    <name type="scientific">marine metagenome</name>
    <dbReference type="NCBI Taxonomy" id="408172"/>
    <lineage>
        <taxon>unclassified sequences</taxon>
        <taxon>metagenomes</taxon>
        <taxon>ecological metagenomes</taxon>
    </lineage>
</organism>
<proteinExistence type="predicted"/>
<dbReference type="AlphaFoldDB" id="A0A381ZWT2"/>
<gene>
    <name evidence="1" type="ORF">METZ01_LOCUS146554</name>
</gene>
<evidence type="ECO:0000313" key="1">
    <source>
        <dbReference type="EMBL" id="SVA93700.1"/>
    </source>
</evidence>
<sequence>MGIGKKLILIIFFNRNLLHKLSYR</sequence>
<protein>
    <submittedName>
        <fullName evidence="1">Uncharacterized protein</fullName>
    </submittedName>
</protein>